<keyword evidence="13" id="KW-1185">Reference proteome</keyword>
<dbReference type="InterPro" id="IPR013106">
    <property type="entry name" value="Ig_V-set"/>
</dbReference>
<dbReference type="SMART" id="SM00406">
    <property type="entry name" value="IGv"/>
    <property type="match status" value="2"/>
</dbReference>
<keyword evidence="3" id="KW-1003">Cell membrane</keyword>
<keyword evidence="8" id="KW-1015">Disulfide bond</keyword>
<evidence type="ECO:0000256" key="7">
    <source>
        <dbReference type="ARBA" id="ARBA00023136"/>
    </source>
</evidence>
<dbReference type="GO" id="GO:0019814">
    <property type="term" value="C:immunoglobulin complex"/>
    <property type="evidence" value="ECO:0007669"/>
    <property type="project" value="UniProtKB-KW"/>
</dbReference>
<sequence>EVQLVESGGGLLPPGGSLRLSCAASGFTFSSYWMGWVRQAPGKGLEWVSFITDYGGSIYYANAVKGRFSISRDNVKNTLYLQMNSLKAEDTAVYYCARHRFRFCAHWASIHLVSLFTGVQCEVQLVESGGGLVPPGGSLRLSCTASGFTFSNYWMGWVRQAPGKGLEWVSFITDYGGSIYYANAVKGRFSISRDNAKNTLYLQMNSLTAEDMAVYYC</sequence>
<dbReference type="GeneTree" id="ENSGT01050000244871"/>
<dbReference type="EMBL" id="AAPE02053215">
    <property type="status" value="NOT_ANNOTATED_CDS"/>
    <property type="molecule type" value="Genomic_DNA"/>
</dbReference>
<feature type="domain" description="Ig-like" evidence="11">
    <location>
        <begin position="133"/>
        <end position="217"/>
    </location>
</feature>
<evidence type="ECO:0000256" key="8">
    <source>
        <dbReference type="ARBA" id="ARBA00023157"/>
    </source>
</evidence>
<protein>
    <recommendedName>
        <fullName evidence="11">Ig-like domain-containing protein</fullName>
    </recommendedName>
</protein>
<dbReference type="CDD" id="cd04981">
    <property type="entry name" value="IgV_H"/>
    <property type="match status" value="1"/>
</dbReference>
<organism evidence="12 13">
    <name type="scientific">Myotis lucifugus</name>
    <name type="common">Little brown bat</name>
    <dbReference type="NCBI Taxonomy" id="59463"/>
    <lineage>
        <taxon>Eukaryota</taxon>
        <taxon>Metazoa</taxon>
        <taxon>Chordata</taxon>
        <taxon>Craniata</taxon>
        <taxon>Vertebrata</taxon>
        <taxon>Euteleostomi</taxon>
        <taxon>Mammalia</taxon>
        <taxon>Eutheria</taxon>
        <taxon>Laurasiatheria</taxon>
        <taxon>Chiroptera</taxon>
        <taxon>Yangochiroptera</taxon>
        <taxon>Vespertilionidae</taxon>
        <taxon>Myotis</taxon>
    </lineage>
</organism>
<dbReference type="InterPro" id="IPR013783">
    <property type="entry name" value="Ig-like_fold"/>
</dbReference>
<dbReference type="SUPFAM" id="SSF48726">
    <property type="entry name" value="Immunoglobulin"/>
    <property type="match status" value="2"/>
</dbReference>
<dbReference type="FunFam" id="2.60.40.10:FF:001142">
    <property type="entry name" value="Immunoglobulin heavy variable 5-15"/>
    <property type="match status" value="2"/>
</dbReference>
<dbReference type="AlphaFoldDB" id="G1PPD7"/>
<dbReference type="eggNOG" id="ENOG502S5S3">
    <property type="taxonomic scope" value="Eukaryota"/>
</dbReference>
<dbReference type="STRING" id="59463.ENSMLUP00000012864"/>
<evidence type="ECO:0000256" key="5">
    <source>
        <dbReference type="ARBA" id="ARBA00022859"/>
    </source>
</evidence>
<dbReference type="Gene3D" id="2.60.40.10">
    <property type="entry name" value="Immunoglobulins"/>
    <property type="match status" value="2"/>
</dbReference>
<keyword evidence="5" id="KW-0391">Immunity</keyword>
<reference evidence="12" key="2">
    <citation type="submission" date="2025-08" db="UniProtKB">
        <authorList>
            <consortium name="Ensembl"/>
        </authorList>
    </citation>
    <scope>IDENTIFICATION</scope>
</reference>
<keyword evidence="9" id="KW-0393">Immunoglobulin domain</keyword>
<proteinExistence type="predicted"/>
<dbReference type="GO" id="GO:0005576">
    <property type="term" value="C:extracellular region"/>
    <property type="evidence" value="ECO:0007669"/>
    <property type="project" value="UniProtKB-SubCell"/>
</dbReference>
<reference evidence="12" key="3">
    <citation type="submission" date="2025-09" db="UniProtKB">
        <authorList>
            <consortium name="Ensembl"/>
        </authorList>
    </citation>
    <scope>IDENTIFICATION</scope>
</reference>
<keyword evidence="10" id="KW-1280">Immunoglobulin</keyword>
<evidence type="ECO:0000256" key="6">
    <source>
        <dbReference type="ARBA" id="ARBA00023130"/>
    </source>
</evidence>
<dbReference type="InterPro" id="IPR003599">
    <property type="entry name" value="Ig_sub"/>
</dbReference>
<feature type="domain" description="Ig-like" evidence="11">
    <location>
        <begin position="1"/>
        <end position="96"/>
    </location>
</feature>
<keyword evidence="4" id="KW-0964">Secreted</keyword>
<dbReference type="GO" id="GO:0002250">
    <property type="term" value="P:adaptive immune response"/>
    <property type="evidence" value="ECO:0007669"/>
    <property type="project" value="UniProtKB-KW"/>
</dbReference>
<dbReference type="Proteomes" id="UP000001074">
    <property type="component" value="Unassembled WGS sequence"/>
</dbReference>
<evidence type="ECO:0000259" key="11">
    <source>
        <dbReference type="PROSITE" id="PS50835"/>
    </source>
</evidence>
<reference evidence="12 13" key="1">
    <citation type="journal article" date="2011" name="Nature">
        <title>A high-resolution map of human evolutionary constraint using 29 mammals.</title>
        <authorList>
            <person name="Lindblad-Toh K."/>
            <person name="Garber M."/>
            <person name="Zuk O."/>
            <person name="Lin M.F."/>
            <person name="Parker B.J."/>
            <person name="Washietl S."/>
            <person name="Kheradpour P."/>
            <person name="Ernst J."/>
            <person name="Jordan G."/>
            <person name="Mauceli E."/>
            <person name="Ward L.D."/>
            <person name="Lowe C.B."/>
            <person name="Holloway A.K."/>
            <person name="Clamp M."/>
            <person name="Gnerre S."/>
            <person name="Alfoldi J."/>
            <person name="Beal K."/>
            <person name="Chang J."/>
            <person name="Clawson H."/>
            <person name="Cuff J."/>
            <person name="Di Palma F."/>
            <person name="Fitzgerald S."/>
            <person name="Flicek P."/>
            <person name="Guttman M."/>
            <person name="Hubisz M.J."/>
            <person name="Jaffe D.B."/>
            <person name="Jungreis I."/>
            <person name="Kent W.J."/>
            <person name="Kostka D."/>
            <person name="Lara M."/>
            <person name="Martins A.L."/>
            <person name="Massingham T."/>
            <person name="Moltke I."/>
            <person name="Raney B.J."/>
            <person name="Rasmussen M.D."/>
            <person name="Robinson J."/>
            <person name="Stark A."/>
            <person name="Vilella A.J."/>
            <person name="Wen J."/>
            <person name="Xie X."/>
            <person name="Zody M.C."/>
            <person name="Baldwin J."/>
            <person name="Bloom T."/>
            <person name="Chin C.W."/>
            <person name="Heiman D."/>
            <person name="Nicol R."/>
            <person name="Nusbaum C."/>
            <person name="Young S."/>
            <person name="Wilkinson J."/>
            <person name="Worley K.C."/>
            <person name="Kovar C.L."/>
            <person name="Muzny D.M."/>
            <person name="Gibbs R.A."/>
            <person name="Cree A."/>
            <person name="Dihn H.H."/>
            <person name="Fowler G."/>
            <person name="Jhangiani S."/>
            <person name="Joshi V."/>
            <person name="Lee S."/>
            <person name="Lewis L.R."/>
            <person name="Nazareth L.V."/>
            <person name="Okwuonu G."/>
            <person name="Santibanez J."/>
            <person name="Warren W.C."/>
            <person name="Mardis E.R."/>
            <person name="Weinstock G.M."/>
            <person name="Wilson R.K."/>
            <person name="Delehaunty K."/>
            <person name="Dooling D."/>
            <person name="Fronik C."/>
            <person name="Fulton L."/>
            <person name="Fulton B."/>
            <person name="Graves T."/>
            <person name="Minx P."/>
            <person name="Sodergren E."/>
            <person name="Birney E."/>
            <person name="Margulies E.H."/>
            <person name="Herrero J."/>
            <person name="Green E.D."/>
            <person name="Haussler D."/>
            <person name="Siepel A."/>
            <person name="Goldman N."/>
            <person name="Pollard K.S."/>
            <person name="Pedersen J.S."/>
            <person name="Lander E.S."/>
            <person name="Kellis M."/>
        </authorList>
    </citation>
    <scope>NUCLEOTIDE SEQUENCE [LARGE SCALE GENOMIC DNA]</scope>
</reference>
<keyword evidence="7" id="KW-0472">Membrane</keyword>
<dbReference type="InParanoid" id="G1PPD7"/>
<dbReference type="Ensembl" id="ENSMLUT00000014142.2">
    <property type="protein sequence ID" value="ENSMLUP00000012864.2"/>
    <property type="gene ID" value="ENSMLUG00000027154.1"/>
</dbReference>
<name>G1PPD7_MYOLU</name>
<dbReference type="GO" id="GO:0005886">
    <property type="term" value="C:plasma membrane"/>
    <property type="evidence" value="ECO:0007669"/>
    <property type="project" value="UniProtKB-SubCell"/>
</dbReference>
<accession>G1PPD7</accession>
<dbReference type="OMA" id="WASIHLV"/>
<dbReference type="InterPro" id="IPR036179">
    <property type="entry name" value="Ig-like_dom_sf"/>
</dbReference>
<evidence type="ECO:0000256" key="9">
    <source>
        <dbReference type="ARBA" id="ARBA00023319"/>
    </source>
</evidence>
<dbReference type="SMART" id="SM00409">
    <property type="entry name" value="IG"/>
    <property type="match status" value="2"/>
</dbReference>
<dbReference type="InterPro" id="IPR007110">
    <property type="entry name" value="Ig-like_dom"/>
</dbReference>
<evidence type="ECO:0000256" key="3">
    <source>
        <dbReference type="ARBA" id="ARBA00022475"/>
    </source>
</evidence>
<dbReference type="PROSITE" id="PS50835">
    <property type="entry name" value="IG_LIKE"/>
    <property type="match status" value="2"/>
</dbReference>
<dbReference type="Pfam" id="PF07686">
    <property type="entry name" value="V-set"/>
    <property type="match status" value="2"/>
</dbReference>
<evidence type="ECO:0000256" key="4">
    <source>
        <dbReference type="ARBA" id="ARBA00022525"/>
    </source>
</evidence>
<comment type="subcellular location">
    <subcellularLocation>
        <location evidence="1">Cell membrane</location>
    </subcellularLocation>
    <subcellularLocation>
        <location evidence="2">Secreted</location>
    </subcellularLocation>
</comment>
<dbReference type="PANTHER" id="PTHR23266">
    <property type="entry name" value="IMMUNOGLOBULIN HEAVY CHAIN"/>
    <property type="match status" value="1"/>
</dbReference>
<evidence type="ECO:0000256" key="10">
    <source>
        <dbReference type="ARBA" id="ARBA00043265"/>
    </source>
</evidence>
<keyword evidence="6" id="KW-1064">Adaptive immunity</keyword>
<dbReference type="EMBL" id="AAPE02053216">
    <property type="status" value="NOT_ANNOTATED_CDS"/>
    <property type="molecule type" value="Genomic_DNA"/>
</dbReference>
<evidence type="ECO:0000313" key="13">
    <source>
        <dbReference type="Proteomes" id="UP000001074"/>
    </source>
</evidence>
<evidence type="ECO:0000256" key="1">
    <source>
        <dbReference type="ARBA" id="ARBA00004236"/>
    </source>
</evidence>
<evidence type="ECO:0000313" key="12">
    <source>
        <dbReference type="Ensembl" id="ENSMLUP00000012864.2"/>
    </source>
</evidence>
<dbReference type="InterPro" id="IPR050199">
    <property type="entry name" value="IgHV"/>
</dbReference>
<dbReference type="HOGENOM" id="CLU_077975_1_2_1"/>
<evidence type="ECO:0000256" key="2">
    <source>
        <dbReference type="ARBA" id="ARBA00004613"/>
    </source>
</evidence>